<reference evidence="4" key="1">
    <citation type="journal article" date="2021" name="BMC Genomics">
        <title>Chromosome-level genome assembly and manually-curated proteome of model necrotroph Parastagonospora nodorum Sn15 reveals a genome-wide trove of candidate effector homologs, and redundancy of virulence-related functions within an accessory chromosome.</title>
        <authorList>
            <person name="Bertazzoni S."/>
            <person name="Jones D.A.B."/>
            <person name="Phan H.T."/>
            <person name="Tan K.-C."/>
            <person name="Hane J.K."/>
        </authorList>
    </citation>
    <scope>NUCLEOTIDE SEQUENCE [LARGE SCALE GENOMIC DNA]</scope>
    <source>
        <strain evidence="4">SN15 / ATCC MYA-4574 / FGSC 10173)</strain>
    </source>
</reference>
<name>A0A7U2EW34_PHANO</name>
<evidence type="ECO:0000313" key="3">
    <source>
        <dbReference type="EMBL" id="QRC93787.1"/>
    </source>
</evidence>
<gene>
    <name evidence="3" type="ORF">JI435_156950</name>
</gene>
<accession>A0A7U2EW34</accession>
<dbReference type="OrthoDB" id="3801428at2759"/>
<evidence type="ECO:0000256" key="2">
    <source>
        <dbReference type="SAM" id="SignalP"/>
    </source>
</evidence>
<dbReference type="Proteomes" id="UP000663193">
    <property type="component" value="Chromosome 4"/>
</dbReference>
<sequence>MKTATTLFTLFASISTSHAVALSTVEPSIYPPGVLPSFTPGVIPGYTPGLGLPSNMPAPTDVPTFTLSPLPSASIPASASSGATTPMVPISSAASSLASLASSLASTNPPSSSTLAPTSTPQSTSARSTLGTRSSSATSQSTSIPPAPSAAGASGSLGGQGKERVWWVTFLLPLLVLA</sequence>
<dbReference type="EMBL" id="CP069026">
    <property type="protein sequence ID" value="QRC93787.1"/>
    <property type="molecule type" value="Genomic_DNA"/>
</dbReference>
<feature type="compositionally biased region" description="Low complexity" evidence="1">
    <location>
        <begin position="108"/>
        <end position="154"/>
    </location>
</feature>
<dbReference type="RefSeq" id="XP_001805835.1">
    <property type="nucleotide sequence ID" value="XM_001805783.1"/>
</dbReference>
<feature type="signal peptide" evidence="2">
    <location>
        <begin position="1"/>
        <end position="19"/>
    </location>
</feature>
<keyword evidence="2" id="KW-0732">Signal</keyword>
<dbReference type="AlphaFoldDB" id="A0A7U2EW34"/>
<evidence type="ECO:0000313" key="4">
    <source>
        <dbReference type="Proteomes" id="UP000663193"/>
    </source>
</evidence>
<proteinExistence type="predicted"/>
<protein>
    <submittedName>
        <fullName evidence="3">Uncharacterized protein</fullName>
    </submittedName>
</protein>
<feature type="chain" id="PRO_5034884403" evidence="2">
    <location>
        <begin position="20"/>
        <end position="178"/>
    </location>
</feature>
<dbReference type="KEGG" id="pno:SNOG_15695"/>
<organism evidence="3 4">
    <name type="scientific">Phaeosphaeria nodorum (strain SN15 / ATCC MYA-4574 / FGSC 10173)</name>
    <name type="common">Glume blotch fungus</name>
    <name type="synonym">Parastagonospora nodorum</name>
    <dbReference type="NCBI Taxonomy" id="321614"/>
    <lineage>
        <taxon>Eukaryota</taxon>
        <taxon>Fungi</taxon>
        <taxon>Dikarya</taxon>
        <taxon>Ascomycota</taxon>
        <taxon>Pezizomycotina</taxon>
        <taxon>Dothideomycetes</taxon>
        <taxon>Pleosporomycetidae</taxon>
        <taxon>Pleosporales</taxon>
        <taxon>Pleosporineae</taxon>
        <taxon>Phaeosphaeriaceae</taxon>
        <taxon>Parastagonospora</taxon>
    </lineage>
</organism>
<evidence type="ECO:0000256" key="1">
    <source>
        <dbReference type="SAM" id="MobiDB-lite"/>
    </source>
</evidence>
<dbReference type="VEuPathDB" id="FungiDB:JI435_156950"/>
<keyword evidence="4" id="KW-1185">Reference proteome</keyword>
<feature type="region of interest" description="Disordered" evidence="1">
    <location>
        <begin position="108"/>
        <end position="159"/>
    </location>
</feature>